<protein>
    <submittedName>
        <fullName evidence="1">Uncharacterized protein</fullName>
    </submittedName>
</protein>
<proteinExistence type="predicted"/>
<dbReference type="AlphaFoldDB" id="A0A375GXT5"/>
<gene>
    <name evidence="1" type="ORF">CT19425_30779</name>
</gene>
<organism evidence="1 2">
    <name type="scientific">Cupriavidus taiwanensis</name>
    <dbReference type="NCBI Taxonomy" id="164546"/>
    <lineage>
        <taxon>Bacteria</taxon>
        <taxon>Pseudomonadati</taxon>
        <taxon>Pseudomonadota</taxon>
        <taxon>Betaproteobacteria</taxon>
        <taxon>Burkholderiales</taxon>
        <taxon>Burkholderiaceae</taxon>
        <taxon>Cupriavidus</taxon>
    </lineage>
</organism>
<reference evidence="1 2" key="1">
    <citation type="submission" date="2018-01" db="EMBL/GenBank/DDBJ databases">
        <authorList>
            <person name="Gaut B.S."/>
            <person name="Morton B.R."/>
            <person name="Clegg M.T."/>
            <person name="Duvall M.R."/>
        </authorList>
    </citation>
    <scope>NUCLEOTIDE SEQUENCE [LARGE SCALE GENOMIC DNA]</scope>
    <source>
        <strain evidence="1">Cupriavidus taiwanensis LMG 19425</strain>
    </source>
</reference>
<evidence type="ECO:0000313" key="1">
    <source>
        <dbReference type="EMBL" id="SPK71555.1"/>
    </source>
</evidence>
<sequence length="41" mass="4610">MIEHTIEGRRFLTAARLSWAKSGHPTYSANLASRVRNSPQV</sequence>
<name>A0A375GXT5_9BURK</name>
<accession>A0A375GXT5</accession>
<evidence type="ECO:0000313" key="2">
    <source>
        <dbReference type="Proteomes" id="UP000255505"/>
    </source>
</evidence>
<dbReference type="Proteomes" id="UP000255505">
    <property type="component" value="Chromosome I"/>
</dbReference>
<dbReference type="EMBL" id="LT991976">
    <property type="protein sequence ID" value="SPK71555.1"/>
    <property type="molecule type" value="Genomic_DNA"/>
</dbReference>